<evidence type="ECO:0000259" key="1">
    <source>
        <dbReference type="Pfam" id="PF13460"/>
    </source>
</evidence>
<reference evidence="2" key="1">
    <citation type="submission" date="2015-11" db="EMBL/GenBank/DDBJ databases">
        <title>De novo transcriptome assembly of four potential Pierce s Disease insect vectors from Arizona vineyards.</title>
        <authorList>
            <person name="Tassone E.E."/>
        </authorList>
    </citation>
    <scope>NUCLEOTIDE SEQUENCE</scope>
</reference>
<feature type="domain" description="NAD(P)-binding" evidence="1">
    <location>
        <begin position="8"/>
        <end position="189"/>
    </location>
</feature>
<dbReference type="GO" id="GO:0004074">
    <property type="term" value="F:biliverdin reductase [NAD(P)H] activity"/>
    <property type="evidence" value="ECO:0007669"/>
    <property type="project" value="TreeGrafter"/>
</dbReference>
<dbReference type="Gene3D" id="3.40.50.720">
    <property type="entry name" value="NAD(P)-binding Rossmann-like Domain"/>
    <property type="match status" value="1"/>
</dbReference>
<evidence type="ECO:0000313" key="2">
    <source>
        <dbReference type="EMBL" id="JAS37635.1"/>
    </source>
</evidence>
<dbReference type="SUPFAM" id="SSF51735">
    <property type="entry name" value="NAD(P)-binding Rossmann-fold domains"/>
    <property type="match status" value="1"/>
</dbReference>
<dbReference type="CDD" id="cd05244">
    <property type="entry name" value="BVR-B_like_SDR_a"/>
    <property type="match status" value="1"/>
</dbReference>
<accession>A0A1B6EI75</accession>
<dbReference type="EMBL" id="GECZ01032134">
    <property type="protein sequence ID" value="JAS37635.1"/>
    <property type="molecule type" value="Transcribed_RNA"/>
</dbReference>
<gene>
    <name evidence="2" type="ORF">g.8163</name>
</gene>
<dbReference type="PANTHER" id="PTHR43355:SF2">
    <property type="entry name" value="FLAVIN REDUCTASE (NADPH)"/>
    <property type="match status" value="1"/>
</dbReference>
<dbReference type="InterPro" id="IPR036291">
    <property type="entry name" value="NAD(P)-bd_dom_sf"/>
</dbReference>
<dbReference type="PANTHER" id="PTHR43355">
    <property type="entry name" value="FLAVIN REDUCTASE (NADPH)"/>
    <property type="match status" value="1"/>
</dbReference>
<name>A0A1B6EI75_9HEMI</name>
<proteinExistence type="predicted"/>
<dbReference type="Pfam" id="PF13460">
    <property type="entry name" value="NAD_binding_10"/>
    <property type="match status" value="1"/>
</dbReference>
<dbReference type="GO" id="GO:0042602">
    <property type="term" value="F:riboflavin reductase (NADPH) activity"/>
    <property type="evidence" value="ECO:0007669"/>
    <property type="project" value="TreeGrafter"/>
</dbReference>
<protein>
    <recommendedName>
        <fullName evidence="1">NAD(P)-binding domain-containing protein</fullName>
    </recommendedName>
</protein>
<sequence length="204" mass="22615">MKHIAVFGATGTTGVCVVRCALDKGLKVRALVRDPTKLPQEYVGRIAVVKGDVLNIEDVKTTLQGQDAAIVVLGTRNDLGPTTTMSEGLKNIMAVMESLRINILSVCLSLFLFYEREKVPSVYREVTADHRRMFRALESSDLHWVAVNAAHITDDPPSGYTTRHGENTRYTSVSKHDLAKFLVDSLSMPEHFQKTVGIGSYPRR</sequence>
<dbReference type="AlphaFoldDB" id="A0A1B6EI75"/>
<organism evidence="2">
    <name type="scientific">Cuerna arida</name>
    <dbReference type="NCBI Taxonomy" id="1464854"/>
    <lineage>
        <taxon>Eukaryota</taxon>
        <taxon>Metazoa</taxon>
        <taxon>Ecdysozoa</taxon>
        <taxon>Arthropoda</taxon>
        <taxon>Hexapoda</taxon>
        <taxon>Insecta</taxon>
        <taxon>Pterygota</taxon>
        <taxon>Neoptera</taxon>
        <taxon>Paraneoptera</taxon>
        <taxon>Hemiptera</taxon>
        <taxon>Auchenorrhyncha</taxon>
        <taxon>Membracoidea</taxon>
        <taxon>Cicadellidae</taxon>
        <taxon>Cicadellinae</taxon>
        <taxon>Proconiini</taxon>
        <taxon>Cuerna</taxon>
    </lineage>
</organism>
<dbReference type="InterPro" id="IPR016040">
    <property type="entry name" value="NAD(P)-bd_dom"/>
</dbReference>
<dbReference type="InterPro" id="IPR051606">
    <property type="entry name" value="Polyketide_Oxido-like"/>
</dbReference>